<dbReference type="Proteomes" id="UP001145021">
    <property type="component" value="Unassembled WGS sequence"/>
</dbReference>
<organism evidence="2 3">
    <name type="scientific">Coemansia asiatica</name>
    <dbReference type="NCBI Taxonomy" id="1052880"/>
    <lineage>
        <taxon>Eukaryota</taxon>
        <taxon>Fungi</taxon>
        <taxon>Fungi incertae sedis</taxon>
        <taxon>Zoopagomycota</taxon>
        <taxon>Kickxellomycotina</taxon>
        <taxon>Kickxellomycetes</taxon>
        <taxon>Kickxellales</taxon>
        <taxon>Kickxellaceae</taxon>
        <taxon>Coemansia</taxon>
    </lineage>
</organism>
<reference evidence="2" key="1">
    <citation type="submission" date="2022-07" db="EMBL/GenBank/DDBJ databases">
        <title>Phylogenomic reconstructions and comparative analyses of Kickxellomycotina fungi.</title>
        <authorList>
            <person name="Reynolds N.K."/>
            <person name="Stajich J.E."/>
            <person name="Barry K."/>
            <person name="Grigoriev I.V."/>
            <person name="Crous P."/>
            <person name="Smith M.E."/>
        </authorList>
    </citation>
    <scope>NUCLEOTIDE SEQUENCE</scope>
    <source>
        <strain evidence="2">NBRC 105413</strain>
    </source>
</reference>
<protein>
    <submittedName>
        <fullName evidence="2">Uncharacterized protein</fullName>
    </submittedName>
</protein>
<proteinExistence type="predicted"/>
<dbReference type="EMBL" id="JANBOH010000008">
    <property type="protein sequence ID" value="KAJ1648296.1"/>
    <property type="molecule type" value="Genomic_DNA"/>
</dbReference>
<gene>
    <name evidence="2" type="ORF">LPJ64_000452</name>
</gene>
<name>A0A9W7XS03_9FUNG</name>
<accession>A0A9W7XS03</accession>
<comment type="caution">
    <text evidence="2">The sequence shown here is derived from an EMBL/GenBank/DDBJ whole genome shotgun (WGS) entry which is preliminary data.</text>
</comment>
<sequence length="669" mass="71182">MPIGSFAVPPAVPAAPVPLSSPSSSLPVHNKRRIVRIPLPPAARYHHAKQDSGSSWTQSATGAVVVADRHADDVVSGSAHNASCAADPLSLVTAISAGGADIRSPDNTAPSSAIALPSDVIDAIADAVIGATHLSDSRLLAMQRLGVPLSISDESQSALRILTHVCHAWRIALLPRAWRSVQLTGSGSPSARDMHAFAGACVRRLVVPWGALAAPVSWARVDDSCSESEGDEVNLLCDDFEDSVKTSGSHSSCDKHTDTITGFSVDGFSRLRLPKDDSDSANRDRINRDAVGNSRLRCVFGDQVWPSVEHLDMSFMPLICYQGFGAHVQQTMPRLRSLRIGGFVPATALADILQCARLLPLVAVEIAGSVWANSDSSGRRGSSSSWRSSLSTVAPNESAAETSLSSSPSSSSELAENVAAGLVHSVPGSNQLSMPAYPLPLATLAVTADALRSPAVFAFALAQSSTLKTLHLLECDYKIVDMLRFGRLEERHMHAVEWGATQMVLRSSEQAADGRLAANNGGGRGGRRAARERAQQQQLVQWTALTHLHIERFFMTPRENAGLRIHADSMPGLQELVIGHMEPSDSHHPAPAAAGASQLPRLRGVFAHLRRIRAPVFDIQTLPSSAPALHTLHIAGSGCVLAQTLAPTQHDIDALMTSGLRLKRFIVDK</sequence>
<evidence type="ECO:0000313" key="2">
    <source>
        <dbReference type="EMBL" id="KAJ1648296.1"/>
    </source>
</evidence>
<evidence type="ECO:0000256" key="1">
    <source>
        <dbReference type="SAM" id="MobiDB-lite"/>
    </source>
</evidence>
<dbReference type="AlphaFoldDB" id="A0A9W7XS03"/>
<feature type="region of interest" description="Disordered" evidence="1">
    <location>
        <begin position="512"/>
        <end position="533"/>
    </location>
</feature>
<evidence type="ECO:0000313" key="3">
    <source>
        <dbReference type="Proteomes" id="UP001145021"/>
    </source>
</evidence>
<keyword evidence="3" id="KW-1185">Reference proteome</keyword>